<keyword evidence="3" id="KW-1185">Reference proteome</keyword>
<feature type="non-terminal residue" evidence="2">
    <location>
        <position position="1"/>
    </location>
</feature>
<dbReference type="EMBL" id="WBNK01006768">
    <property type="protein sequence ID" value="NXY00560.1"/>
    <property type="molecule type" value="Genomic_DNA"/>
</dbReference>
<dbReference type="SMART" id="SM00028">
    <property type="entry name" value="TPR"/>
    <property type="match status" value="2"/>
</dbReference>
<dbReference type="Pfam" id="PF13181">
    <property type="entry name" value="TPR_8"/>
    <property type="match status" value="1"/>
</dbReference>
<reference evidence="2 3" key="1">
    <citation type="submission" date="2020-02" db="EMBL/GenBank/DDBJ databases">
        <title>Bird 10,000 Genomes (B10K) Project - Family phase.</title>
        <authorList>
            <person name="Zhang G."/>
        </authorList>
    </citation>
    <scope>NUCLEOTIDE SEQUENCE [LARGE SCALE GENOMIC DNA]</scope>
    <source>
        <strain evidence="2">B10K-DU-017-21</strain>
    </source>
</reference>
<evidence type="ECO:0000313" key="3">
    <source>
        <dbReference type="Proteomes" id="UP000632886"/>
    </source>
</evidence>
<comment type="caution">
    <text evidence="2">The sequence shown here is derived from an EMBL/GenBank/DDBJ whole genome shotgun (WGS) entry which is preliminary data.</text>
</comment>
<keyword evidence="1" id="KW-0802">TPR repeat</keyword>
<name>A0A852M9Y8_9AVES</name>
<dbReference type="InterPro" id="IPR011990">
    <property type="entry name" value="TPR-like_helical_dom_sf"/>
</dbReference>
<evidence type="ECO:0000256" key="1">
    <source>
        <dbReference type="PROSITE-ProRule" id="PRU00339"/>
    </source>
</evidence>
<evidence type="ECO:0000313" key="2">
    <source>
        <dbReference type="EMBL" id="NXY00560.1"/>
    </source>
</evidence>
<dbReference type="Gene3D" id="1.25.40.10">
    <property type="entry name" value="Tetratricopeptide repeat domain"/>
    <property type="match status" value="1"/>
</dbReference>
<dbReference type="SUPFAM" id="SSF48452">
    <property type="entry name" value="TPR-like"/>
    <property type="match status" value="1"/>
</dbReference>
<dbReference type="PANTHER" id="PTHR46512:SF10">
    <property type="entry name" value="FK506-BINDING PROTEIN-LIKE"/>
    <property type="match status" value="1"/>
</dbReference>
<proteinExistence type="predicted"/>
<sequence length="192" mass="20328">MREGERALLLPAGAGGALGLALGSFLPPPQFWDESPGARQKRWEAATRAGERGGALLAKGATEAAARAYGRALRWAVLAGGVPALYPPGRKGVKAELHAGLALCQLRLGIPAAASANASKALELRPGHTEARVRRAMAASAMGDLEVALEDLREVLRVAPGHVGAREELRRVRRAARERDARLARRLGRLFA</sequence>
<organism evidence="2 3">
    <name type="scientific">Centropus bengalensis</name>
    <name type="common">lesser coucal</name>
    <dbReference type="NCBI Taxonomy" id="1463675"/>
    <lineage>
        <taxon>Eukaryota</taxon>
        <taxon>Metazoa</taxon>
        <taxon>Chordata</taxon>
        <taxon>Craniata</taxon>
        <taxon>Vertebrata</taxon>
        <taxon>Euteleostomi</taxon>
        <taxon>Archelosauria</taxon>
        <taxon>Archosauria</taxon>
        <taxon>Dinosauria</taxon>
        <taxon>Saurischia</taxon>
        <taxon>Theropoda</taxon>
        <taxon>Coelurosauria</taxon>
        <taxon>Aves</taxon>
        <taxon>Neognathae</taxon>
        <taxon>Neoaves</taxon>
        <taxon>Otidimorphae</taxon>
        <taxon>Cuculiformes</taxon>
        <taxon>Centropidae</taxon>
        <taxon>Centropus</taxon>
    </lineage>
</organism>
<dbReference type="PROSITE" id="PS50005">
    <property type="entry name" value="TPR"/>
    <property type="match status" value="1"/>
</dbReference>
<gene>
    <name evidence="2" type="primary">Fkbpl</name>
    <name evidence="2" type="ORF">CENBEN_R15045</name>
</gene>
<accession>A0A852M9Y8</accession>
<dbReference type="InterPro" id="IPR019734">
    <property type="entry name" value="TPR_rpt"/>
</dbReference>
<protein>
    <submittedName>
        <fullName evidence="2">FKBPL protein</fullName>
    </submittedName>
</protein>
<dbReference type="Proteomes" id="UP000632886">
    <property type="component" value="Unassembled WGS sequence"/>
</dbReference>
<feature type="repeat" description="TPR" evidence="1">
    <location>
        <begin position="129"/>
        <end position="162"/>
    </location>
</feature>
<dbReference type="AlphaFoldDB" id="A0A852M9Y8"/>
<dbReference type="InterPro" id="IPR050754">
    <property type="entry name" value="FKBP4/5/8-like"/>
</dbReference>
<dbReference type="PANTHER" id="PTHR46512">
    <property type="entry name" value="PEPTIDYLPROLYL ISOMERASE"/>
    <property type="match status" value="1"/>
</dbReference>
<feature type="non-terminal residue" evidence="2">
    <location>
        <position position="192"/>
    </location>
</feature>